<proteinExistence type="predicted"/>
<name>A0A9D2AX60_9FIRM</name>
<dbReference type="PROSITE" id="PS01124">
    <property type="entry name" value="HTH_ARAC_FAMILY_2"/>
    <property type="match status" value="1"/>
</dbReference>
<evidence type="ECO:0000259" key="4">
    <source>
        <dbReference type="PROSITE" id="PS01124"/>
    </source>
</evidence>
<accession>A0A9D2AX60</accession>
<dbReference type="GO" id="GO:0003700">
    <property type="term" value="F:DNA-binding transcription factor activity"/>
    <property type="evidence" value="ECO:0007669"/>
    <property type="project" value="InterPro"/>
</dbReference>
<feature type="non-terminal residue" evidence="5">
    <location>
        <position position="1"/>
    </location>
</feature>
<dbReference type="SMART" id="SM00342">
    <property type="entry name" value="HTH_ARAC"/>
    <property type="match status" value="1"/>
</dbReference>
<dbReference type="PANTHER" id="PTHR47893:SF1">
    <property type="entry name" value="REGULATORY PROTEIN PCHR"/>
    <property type="match status" value="1"/>
</dbReference>
<evidence type="ECO:0000313" key="6">
    <source>
        <dbReference type="Proteomes" id="UP000886780"/>
    </source>
</evidence>
<dbReference type="Proteomes" id="UP000886780">
    <property type="component" value="Unassembled WGS sequence"/>
</dbReference>
<dbReference type="InterPro" id="IPR018060">
    <property type="entry name" value="HTH_AraC"/>
</dbReference>
<protein>
    <submittedName>
        <fullName evidence="5">AraC family transcriptional regulator</fullName>
    </submittedName>
</protein>
<comment type="caution">
    <text evidence="5">The sequence shown here is derived from an EMBL/GenBank/DDBJ whole genome shotgun (WGS) entry which is preliminary data.</text>
</comment>
<reference evidence="5" key="1">
    <citation type="journal article" date="2021" name="PeerJ">
        <title>Extensive microbial diversity within the chicken gut microbiome revealed by metagenomics and culture.</title>
        <authorList>
            <person name="Gilroy R."/>
            <person name="Ravi A."/>
            <person name="Getino M."/>
            <person name="Pursley I."/>
            <person name="Horton D.L."/>
            <person name="Alikhan N.F."/>
            <person name="Baker D."/>
            <person name="Gharbi K."/>
            <person name="Hall N."/>
            <person name="Watson M."/>
            <person name="Adriaenssens E.M."/>
            <person name="Foster-Nyarko E."/>
            <person name="Jarju S."/>
            <person name="Secka A."/>
            <person name="Antonio M."/>
            <person name="Oren A."/>
            <person name="Chaudhuri R.R."/>
            <person name="La Ragione R."/>
            <person name="Hildebrand F."/>
            <person name="Pallen M.J."/>
        </authorList>
    </citation>
    <scope>NUCLEOTIDE SEQUENCE</scope>
    <source>
        <strain evidence="5">ChiGjej4B4-12881</strain>
    </source>
</reference>
<dbReference type="InterPro" id="IPR053142">
    <property type="entry name" value="PchR_regulatory_protein"/>
</dbReference>
<dbReference type="PANTHER" id="PTHR47893">
    <property type="entry name" value="REGULATORY PROTEIN PCHR"/>
    <property type="match status" value="1"/>
</dbReference>
<evidence type="ECO:0000313" key="5">
    <source>
        <dbReference type="EMBL" id="HIX52406.1"/>
    </source>
</evidence>
<evidence type="ECO:0000256" key="2">
    <source>
        <dbReference type="ARBA" id="ARBA00023125"/>
    </source>
</evidence>
<dbReference type="Gene3D" id="1.10.10.60">
    <property type="entry name" value="Homeodomain-like"/>
    <property type="match status" value="2"/>
</dbReference>
<dbReference type="AlphaFoldDB" id="A0A9D2AX60"/>
<evidence type="ECO:0000256" key="1">
    <source>
        <dbReference type="ARBA" id="ARBA00023015"/>
    </source>
</evidence>
<dbReference type="GO" id="GO:0043565">
    <property type="term" value="F:sequence-specific DNA binding"/>
    <property type="evidence" value="ECO:0007669"/>
    <property type="project" value="InterPro"/>
</dbReference>
<keyword evidence="3" id="KW-0804">Transcription</keyword>
<sequence>TELLRRRLADVPAGSVKTEAGELTAATSGKGLMEIRELFPGIRLSFNDFLAGEIAFRHPASHSVLEIHYCHRGRVGWDMKNGTSVYLGAGDLAVHSRDCCADSVMQFPTGFCCGISLSVDLKQLEGNMPPFLAESGLSLCSLREKYCGLHRSTAISACGDTEAIFAPLYRAADPWRLPWMKLKALELLLFLSQYTPDSRLMTPSSSRQADLIRQIHSLLTEDLSRRCTIEELSRRYLINPSSLKEAFRAVYGLPIAAYMKNYRIRRAMEILRDTDETVGAVAAKMGYESQGKFARAFKDIAGMTPTEYRRSVQRN</sequence>
<dbReference type="InterPro" id="IPR018062">
    <property type="entry name" value="HTH_AraC-typ_CS"/>
</dbReference>
<feature type="domain" description="HTH araC/xylS-type" evidence="4">
    <location>
        <begin position="213"/>
        <end position="311"/>
    </location>
</feature>
<dbReference type="InterPro" id="IPR020449">
    <property type="entry name" value="Tscrpt_reg_AraC-type_HTH"/>
</dbReference>
<keyword evidence="1" id="KW-0805">Transcription regulation</keyword>
<organism evidence="5 6">
    <name type="scientific">Candidatus Lachnoclostridium stercoripullorum</name>
    <dbReference type="NCBI Taxonomy" id="2838635"/>
    <lineage>
        <taxon>Bacteria</taxon>
        <taxon>Bacillati</taxon>
        <taxon>Bacillota</taxon>
        <taxon>Clostridia</taxon>
        <taxon>Lachnospirales</taxon>
        <taxon>Lachnospiraceae</taxon>
    </lineage>
</organism>
<keyword evidence="2" id="KW-0238">DNA-binding</keyword>
<dbReference type="Pfam" id="PF12833">
    <property type="entry name" value="HTH_18"/>
    <property type="match status" value="1"/>
</dbReference>
<gene>
    <name evidence="5" type="ORF">IAA28_06340</name>
</gene>
<dbReference type="SUPFAM" id="SSF46689">
    <property type="entry name" value="Homeodomain-like"/>
    <property type="match status" value="1"/>
</dbReference>
<dbReference type="PROSITE" id="PS00041">
    <property type="entry name" value="HTH_ARAC_FAMILY_1"/>
    <property type="match status" value="1"/>
</dbReference>
<dbReference type="PRINTS" id="PR00032">
    <property type="entry name" value="HTHARAC"/>
</dbReference>
<dbReference type="EMBL" id="DXEU01000109">
    <property type="protein sequence ID" value="HIX52406.1"/>
    <property type="molecule type" value="Genomic_DNA"/>
</dbReference>
<evidence type="ECO:0000256" key="3">
    <source>
        <dbReference type="ARBA" id="ARBA00023163"/>
    </source>
</evidence>
<dbReference type="InterPro" id="IPR009057">
    <property type="entry name" value="Homeodomain-like_sf"/>
</dbReference>
<reference evidence="5" key="2">
    <citation type="submission" date="2021-04" db="EMBL/GenBank/DDBJ databases">
        <authorList>
            <person name="Gilroy R."/>
        </authorList>
    </citation>
    <scope>NUCLEOTIDE SEQUENCE</scope>
    <source>
        <strain evidence="5">ChiGjej4B4-12881</strain>
    </source>
</reference>